<evidence type="ECO:0000256" key="6">
    <source>
        <dbReference type="SAM" id="Phobius"/>
    </source>
</evidence>
<evidence type="ECO:0000313" key="9">
    <source>
        <dbReference type="Proteomes" id="UP001548189"/>
    </source>
</evidence>
<dbReference type="SUPFAM" id="SSF103481">
    <property type="entry name" value="Multidrug resistance efflux transporter EmrE"/>
    <property type="match status" value="2"/>
</dbReference>
<protein>
    <submittedName>
        <fullName evidence="8">DMT family transporter</fullName>
    </submittedName>
</protein>
<dbReference type="PANTHER" id="PTHR32322">
    <property type="entry name" value="INNER MEMBRANE TRANSPORTER"/>
    <property type="match status" value="1"/>
</dbReference>
<dbReference type="Pfam" id="PF00892">
    <property type="entry name" value="EamA"/>
    <property type="match status" value="2"/>
</dbReference>
<evidence type="ECO:0000256" key="3">
    <source>
        <dbReference type="ARBA" id="ARBA00022692"/>
    </source>
</evidence>
<gene>
    <name evidence="8" type="ORF">ABVT43_12905</name>
</gene>
<sequence length="330" mass="36995">MASQSYPFKIKHFIVNGYFLAFIAAFTASFKAIFVKLIYLQSELDAAQLLLLRLSIVLPFFIGMVVYAHFYKPLNQTLISSSDNLATDSTNRIINQLKLIGLLVWAGFCGYYFASLADFIGLQYISAGLERLVLFTYPTLVLLIEAILFKRLPSAKTWGGVFICYLGLCAALGHDIQFQDPTKVWIGVGWVFLSSLSFTFYYLSAGRLIRQLGTMCFTGWIGIIATIFTFIHFALTYQHFNFTQLTIEVWLYITLIALLCTLLPSWLTAASIAKLGASTSANISTLGPIFTIVLSWMILTEPFSWLQLIGLILVLTGIRIVQQQKSQTKS</sequence>
<feature type="transmembrane region" description="Helical" evidence="6">
    <location>
        <begin position="305"/>
        <end position="321"/>
    </location>
</feature>
<comment type="subcellular location">
    <subcellularLocation>
        <location evidence="1">Membrane</location>
        <topology evidence="1">Multi-pass membrane protein</topology>
    </subcellularLocation>
</comment>
<dbReference type="InterPro" id="IPR037185">
    <property type="entry name" value="EmrE-like"/>
</dbReference>
<keyword evidence="5 6" id="KW-0472">Membrane</keyword>
<dbReference type="InterPro" id="IPR050638">
    <property type="entry name" value="AA-Vitamin_Transporters"/>
</dbReference>
<keyword evidence="3 6" id="KW-0812">Transmembrane</keyword>
<name>A0ABV2BVS7_9GAMM</name>
<dbReference type="PANTHER" id="PTHR32322:SF2">
    <property type="entry name" value="EAMA DOMAIN-CONTAINING PROTEIN"/>
    <property type="match status" value="1"/>
</dbReference>
<dbReference type="InterPro" id="IPR000620">
    <property type="entry name" value="EamA_dom"/>
</dbReference>
<feature type="transmembrane region" description="Helical" evidence="6">
    <location>
        <begin position="215"/>
        <end position="237"/>
    </location>
</feature>
<comment type="caution">
    <text evidence="8">The sequence shown here is derived from an EMBL/GenBank/DDBJ whole genome shotgun (WGS) entry which is preliminary data.</text>
</comment>
<evidence type="ECO:0000256" key="4">
    <source>
        <dbReference type="ARBA" id="ARBA00022989"/>
    </source>
</evidence>
<evidence type="ECO:0000256" key="1">
    <source>
        <dbReference type="ARBA" id="ARBA00004141"/>
    </source>
</evidence>
<accession>A0ABV2BVS7</accession>
<organism evidence="8 9">
    <name type="scientific">Aliikangiella maris</name>
    <dbReference type="NCBI Taxonomy" id="3162458"/>
    <lineage>
        <taxon>Bacteria</taxon>
        <taxon>Pseudomonadati</taxon>
        <taxon>Pseudomonadota</taxon>
        <taxon>Gammaproteobacteria</taxon>
        <taxon>Oceanospirillales</taxon>
        <taxon>Pleioneaceae</taxon>
        <taxon>Aliikangiella</taxon>
    </lineage>
</organism>
<proteinExistence type="inferred from homology"/>
<keyword evidence="9" id="KW-1185">Reference proteome</keyword>
<dbReference type="RefSeq" id="WP_353896617.1">
    <property type="nucleotide sequence ID" value="NZ_JBEVCJ010000016.1"/>
</dbReference>
<evidence type="ECO:0000313" key="8">
    <source>
        <dbReference type="EMBL" id="MET1256031.1"/>
    </source>
</evidence>
<comment type="similarity">
    <text evidence="2">Belongs to the EamA transporter family.</text>
</comment>
<feature type="transmembrane region" description="Helical" evidence="6">
    <location>
        <begin position="46"/>
        <end position="70"/>
    </location>
</feature>
<dbReference type="Gene3D" id="1.10.3730.20">
    <property type="match status" value="1"/>
</dbReference>
<evidence type="ECO:0000256" key="5">
    <source>
        <dbReference type="ARBA" id="ARBA00023136"/>
    </source>
</evidence>
<feature type="domain" description="EamA" evidence="7">
    <location>
        <begin position="186"/>
        <end position="321"/>
    </location>
</feature>
<feature type="transmembrane region" description="Helical" evidence="6">
    <location>
        <begin position="99"/>
        <end position="120"/>
    </location>
</feature>
<feature type="transmembrane region" description="Helical" evidence="6">
    <location>
        <begin position="184"/>
        <end position="203"/>
    </location>
</feature>
<dbReference type="EMBL" id="JBEVCJ010000016">
    <property type="protein sequence ID" value="MET1256031.1"/>
    <property type="molecule type" value="Genomic_DNA"/>
</dbReference>
<feature type="domain" description="EamA" evidence="7">
    <location>
        <begin position="17"/>
        <end position="169"/>
    </location>
</feature>
<feature type="transmembrane region" description="Helical" evidence="6">
    <location>
        <begin position="12"/>
        <end position="34"/>
    </location>
</feature>
<feature type="transmembrane region" description="Helical" evidence="6">
    <location>
        <begin position="161"/>
        <end position="178"/>
    </location>
</feature>
<evidence type="ECO:0000256" key="2">
    <source>
        <dbReference type="ARBA" id="ARBA00007362"/>
    </source>
</evidence>
<reference evidence="8 9" key="1">
    <citation type="submission" date="2024-06" db="EMBL/GenBank/DDBJ databases">
        <authorList>
            <person name="Li F."/>
        </authorList>
    </citation>
    <scope>NUCLEOTIDE SEQUENCE [LARGE SCALE GENOMIC DNA]</scope>
    <source>
        <strain evidence="8 9">GXAS 311</strain>
    </source>
</reference>
<evidence type="ECO:0000259" key="7">
    <source>
        <dbReference type="Pfam" id="PF00892"/>
    </source>
</evidence>
<dbReference type="Proteomes" id="UP001548189">
    <property type="component" value="Unassembled WGS sequence"/>
</dbReference>
<feature type="transmembrane region" description="Helical" evidence="6">
    <location>
        <begin position="249"/>
        <end position="269"/>
    </location>
</feature>
<feature type="transmembrane region" description="Helical" evidence="6">
    <location>
        <begin position="281"/>
        <end position="299"/>
    </location>
</feature>
<keyword evidence="4 6" id="KW-1133">Transmembrane helix</keyword>
<feature type="transmembrane region" description="Helical" evidence="6">
    <location>
        <begin position="132"/>
        <end position="149"/>
    </location>
</feature>